<comment type="caution">
    <text evidence="1">The sequence shown here is derived from an EMBL/GenBank/DDBJ whole genome shotgun (WGS) entry which is preliminary data.</text>
</comment>
<dbReference type="EMBL" id="MINN01000128">
    <property type="protein sequence ID" value="OIU68722.1"/>
    <property type="molecule type" value="Genomic_DNA"/>
</dbReference>
<sequence length="177" mass="20226">MLSVKLHSIFANHSIEEALMKQGFKKRGENYIYKNSKIQVEAEADFIDRTVEISFSPQLNLEEYKAVHHLLVELIKELDAQCDDSESLLGYLSEGTGAYILTNWDQWVSFLQEAKFRTLEGKKVRVLDEAGKELAAGMFVNYSADVFSNIKECTVITLFGERTYKGDNLKVEATNEW</sequence>
<reference evidence="1 2" key="1">
    <citation type="submission" date="2016-09" db="EMBL/GenBank/DDBJ databases">
        <title>Bacillus aquimaris SAMM genome sequence reveals colonization and biosurfactant production capacities.</title>
        <authorList>
            <person name="Waghmode S.R."/>
            <person name="Suryavanshi M.V."/>
        </authorList>
    </citation>
    <scope>NUCLEOTIDE SEQUENCE [LARGE SCALE GENOMIC DNA]</scope>
    <source>
        <strain evidence="1 2">SAMM</strain>
    </source>
</reference>
<proteinExistence type="predicted"/>
<evidence type="ECO:0000313" key="1">
    <source>
        <dbReference type="EMBL" id="OIU68722.1"/>
    </source>
</evidence>
<protein>
    <submittedName>
        <fullName evidence="1">Uncharacterized protein</fullName>
    </submittedName>
</protein>
<dbReference type="Proteomes" id="UP000182062">
    <property type="component" value="Unassembled WGS sequence"/>
</dbReference>
<accession>A0A1J6VTZ9</accession>
<dbReference type="OrthoDB" id="2356532at2"/>
<dbReference type="RefSeq" id="WP_071620147.1">
    <property type="nucleotide sequence ID" value="NZ_MINN01000128.1"/>
</dbReference>
<gene>
    <name evidence="1" type="ORF">BHE18_17560</name>
</gene>
<dbReference type="AlphaFoldDB" id="A0A1J6VTZ9"/>
<keyword evidence="2" id="KW-1185">Reference proteome</keyword>
<organism evidence="1 2">
    <name type="scientific">Rossellomorea aquimaris</name>
    <dbReference type="NCBI Taxonomy" id="189382"/>
    <lineage>
        <taxon>Bacteria</taxon>
        <taxon>Bacillati</taxon>
        <taxon>Bacillota</taxon>
        <taxon>Bacilli</taxon>
        <taxon>Bacillales</taxon>
        <taxon>Bacillaceae</taxon>
        <taxon>Rossellomorea</taxon>
    </lineage>
</organism>
<evidence type="ECO:0000313" key="2">
    <source>
        <dbReference type="Proteomes" id="UP000182062"/>
    </source>
</evidence>
<name>A0A1J6VTZ9_9BACI</name>